<gene>
    <name evidence="12" type="primary">lpxC</name>
    <name evidence="13" type="ordered locus">Turpa_3872</name>
</gene>
<evidence type="ECO:0000313" key="13">
    <source>
        <dbReference type="EMBL" id="AFM14506.1"/>
    </source>
</evidence>
<dbReference type="PATRIC" id="fig|869212.3.peg.3901"/>
<protein>
    <recommendedName>
        <fullName evidence="4 12">UDP-3-O-acyl-N-acetylglucosamine deacetylase</fullName>
        <shortName evidence="12">UDP-3-O-acyl-GlcNAc deacetylase</shortName>
        <ecNumber evidence="4 12">3.5.1.108</ecNumber>
    </recommendedName>
    <alternativeName>
        <fullName evidence="12">UDP-3-O-[R-3-hydroxymyristoyl]-N-acetylglucosamine deacetylase</fullName>
    </alternativeName>
</protein>
<evidence type="ECO:0000256" key="6">
    <source>
        <dbReference type="ARBA" id="ARBA00022556"/>
    </source>
</evidence>
<dbReference type="Proteomes" id="UP000006048">
    <property type="component" value="Chromosome"/>
</dbReference>
<keyword evidence="9 12" id="KW-0862">Zinc</keyword>
<comment type="pathway">
    <text evidence="3 12">Glycolipid biosynthesis; lipid IV(A) biosynthesis; lipid IV(A) from (3R)-3-hydroxytetradecanoyl-[acyl-carrier-protein] and UDP-N-acetyl-alpha-D-glucosamine: step 2/6.</text>
</comment>
<comment type="function">
    <text evidence="2 12">Catalyzes the hydrolysis of UDP-3-O-myristoyl-N-acetylglucosamine to form UDP-3-O-myristoylglucosamine and acetate, the committed step in lipid A biosynthesis.</text>
</comment>
<sequence>MPKPFRTTVKQPGVYEGVGLHSGEITRLTFLPADCGEGIVFFRHGGSRDDRSAVRASLENVIDTSLAVTLGGDTPGQMQLQTVEHLLYALFVLGITDVAIEVEGGTEIPIADGSAGPFIRCLQALELHHYAEKVQPLVVTRPVSVTDGERYLVAMPAPAFQVSYYIDYPHPLLKNQAVQLAYDDVTFVETIGFARTFGFMKDVEYLRSRGLAQGGSADNAVIYMPDGTTMNEFRFARESVYHKILDLIGDLALIGRPIQGHVLGARGGHALDVAFGKKLVQAFG</sequence>
<feature type="binding site" evidence="12">
    <location>
        <position position="85"/>
    </location>
    <ligand>
        <name>Zn(2+)</name>
        <dbReference type="ChEBI" id="CHEBI:29105"/>
    </ligand>
</feature>
<dbReference type="NCBIfam" id="TIGR00325">
    <property type="entry name" value="lpxC"/>
    <property type="match status" value="1"/>
</dbReference>
<evidence type="ECO:0000256" key="12">
    <source>
        <dbReference type="HAMAP-Rule" id="MF_00388"/>
    </source>
</evidence>
<feature type="binding site" evidence="12">
    <location>
        <position position="246"/>
    </location>
    <ligand>
        <name>Zn(2+)</name>
        <dbReference type="ChEBI" id="CHEBI:29105"/>
    </ligand>
</feature>
<evidence type="ECO:0000256" key="1">
    <source>
        <dbReference type="ARBA" id="ARBA00001947"/>
    </source>
</evidence>
<comment type="cofactor">
    <cofactor evidence="1 12">
        <name>Zn(2+)</name>
        <dbReference type="ChEBI" id="CHEBI:29105"/>
    </cofactor>
</comment>
<comment type="similarity">
    <text evidence="12">Belongs to the LpxC family.</text>
</comment>
<accession>I4BB49</accession>
<dbReference type="Gene3D" id="3.30.230.20">
    <property type="entry name" value="lpxc deacetylase, domain 1"/>
    <property type="match status" value="1"/>
</dbReference>
<dbReference type="STRING" id="869212.Turpa_3872"/>
<feature type="active site" description="Proton donor" evidence="12">
    <location>
        <position position="269"/>
    </location>
</feature>
<dbReference type="InterPro" id="IPR011334">
    <property type="entry name" value="UDP-acyl_GlcNac_deAcase_C"/>
</dbReference>
<organism evidence="13 14">
    <name type="scientific">Turneriella parva (strain ATCC BAA-1111 / DSM 21527 / NCTC 11395 / H)</name>
    <name type="common">Leptospira parva</name>
    <dbReference type="NCBI Taxonomy" id="869212"/>
    <lineage>
        <taxon>Bacteria</taxon>
        <taxon>Pseudomonadati</taxon>
        <taxon>Spirochaetota</taxon>
        <taxon>Spirochaetia</taxon>
        <taxon>Leptospirales</taxon>
        <taxon>Leptospiraceae</taxon>
        <taxon>Turneriella</taxon>
    </lineage>
</organism>
<dbReference type="Pfam" id="PF03331">
    <property type="entry name" value="LpxC"/>
    <property type="match status" value="1"/>
</dbReference>
<dbReference type="InterPro" id="IPR015870">
    <property type="entry name" value="UDP-acyl_N-AcGlcN_deAcase_N"/>
</dbReference>
<keyword evidence="14" id="KW-1185">Reference proteome</keyword>
<evidence type="ECO:0000256" key="10">
    <source>
        <dbReference type="ARBA" id="ARBA00023098"/>
    </source>
</evidence>
<evidence type="ECO:0000256" key="7">
    <source>
        <dbReference type="ARBA" id="ARBA00022723"/>
    </source>
</evidence>
<dbReference type="GO" id="GO:0046872">
    <property type="term" value="F:metal ion binding"/>
    <property type="evidence" value="ECO:0007669"/>
    <property type="project" value="UniProtKB-KW"/>
</dbReference>
<evidence type="ECO:0000256" key="5">
    <source>
        <dbReference type="ARBA" id="ARBA00022516"/>
    </source>
</evidence>
<keyword evidence="10 12" id="KW-0443">Lipid metabolism</keyword>
<dbReference type="InterPro" id="IPR020568">
    <property type="entry name" value="Ribosomal_Su5_D2-typ_SF"/>
</dbReference>
<evidence type="ECO:0000256" key="9">
    <source>
        <dbReference type="ARBA" id="ARBA00022833"/>
    </source>
</evidence>
<dbReference type="PANTHER" id="PTHR33694">
    <property type="entry name" value="UDP-3-O-ACYL-N-ACETYLGLUCOSAMINE DEACETYLASE 1, MITOCHONDRIAL-RELATED"/>
    <property type="match status" value="1"/>
</dbReference>
<keyword evidence="6 12" id="KW-0441">Lipid A biosynthesis</keyword>
<comment type="catalytic activity">
    <reaction evidence="11 12">
        <text>a UDP-3-O-[(3R)-3-hydroxyacyl]-N-acetyl-alpha-D-glucosamine + H2O = a UDP-3-O-[(3R)-3-hydroxyacyl]-alpha-D-glucosamine + acetate</text>
        <dbReference type="Rhea" id="RHEA:67816"/>
        <dbReference type="ChEBI" id="CHEBI:15377"/>
        <dbReference type="ChEBI" id="CHEBI:30089"/>
        <dbReference type="ChEBI" id="CHEBI:137740"/>
        <dbReference type="ChEBI" id="CHEBI:173225"/>
        <dbReference type="EC" id="3.5.1.108"/>
    </reaction>
</comment>
<keyword evidence="8 12" id="KW-0378">Hydrolase</keyword>
<evidence type="ECO:0000256" key="3">
    <source>
        <dbReference type="ARBA" id="ARBA00005002"/>
    </source>
</evidence>
<evidence type="ECO:0000256" key="8">
    <source>
        <dbReference type="ARBA" id="ARBA00022801"/>
    </source>
</evidence>
<dbReference type="UniPathway" id="UPA00359">
    <property type="reaction ID" value="UER00478"/>
</dbReference>
<evidence type="ECO:0000313" key="14">
    <source>
        <dbReference type="Proteomes" id="UP000006048"/>
    </source>
</evidence>
<dbReference type="RefSeq" id="WP_014804983.1">
    <property type="nucleotide sequence ID" value="NC_018020.1"/>
</dbReference>
<dbReference type="EC" id="3.5.1.108" evidence="4 12"/>
<dbReference type="GO" id="GO:0016020">
    <property type="term" value="C:membrane"/>
    <property type="evidence" value="ECO:0007669"/>
    <property type="project" value="GOC"/>
</dbReference>
<evidence type="ECO:0000256" key="2">
    <source>
        <dbReference type="ARBA" id="ARBA00002923"/>
    </source>
</evidence>
<dbReference type="AlphaFoldDB" id="I4BB49"/>
<dbReference type="OrthoDB" id="9772788at2"/>
<dbReference type="Gene3D" id="3.30.1700.10">
    <property type="entry name" value="lpxc deacetylase, domain 2"/>
    <property type="match status" value="1"/>
</dbReference>
<name>I4BB49_TURPD</name>
<dbReference type="EMBL" id="CP002959">
    <property type="protein sequence ID" value="AFM14506.1"/>
    <property type="molecule type" value="Genomic_DNA"/>
</dbReference>
<dbReference type="PANTHER" id="PTHR33694:SF1">
    <property type="entry name" value="UDP-3-O-ACYL-N-ACETYLGLUCOSAMINE DEACETYLASE 1, MITOCHONDRIAL-RELATED"/>
    <property type="match status" value="1"/>
</dbReference>
<dbReference type="KEGG" id="tpx:Turpa_3872"/>
<keyword evidence="7 12" id="KW-0479">Metal-binding</keyword>
<evidence type="ECO:0000256" key="11">
    <source>
        <dbReference type="ARBA" id="ARBA00024535"/>
    </source>
</evidence>
<dbReference type="GO" id="GO:0103117">
    <property type="term" value="F:UDP-3-O-acyl-N-acetylglucosamine deacetylase activity"/>
    <property type="evidence" value="ECO:0007669"/>
    <property type="project" value="UniProtKB-UniRule"/>
</dbReference>
<dbReference type="HAMAP" id="MF_00388">
    <property type="entry name" value="LpxC"/>
    <property type="match status" value="1"/>
</dbReference>
<dbReference type="HOGENOM" id="CLU_046528_1_0_12"/>
<dbReference type="InterPro" id="IPR004463">
    <property type="entry name" value="UDP-acyl_GlcNac_deAcase"/>
</dbReference>
<keyword evidence="5 12" id="KW-0444">Lipid biosynthesis</keyword>
<dbReference type="SUPFAM" id="SSF54211">
    <property type="entry name" value="Ribosomal protein S5 domain 2-like"/>
    <property type="match status" value="2"/>
</dbReference>
<dbReference type="GO" id="GO:0009245">
    <property type="term" value="P:lipid A biosynthetic process"/>
    <property type="evidence" value="ECO:0007669"/>
    <property type="project" value="UniProtKB-UniRule"/>
</dbReference>
<feature type="binding site" evidence="12">
    <location>
        <position position="242"/>
    </location>
    <ligand>
        <name>Zn(2+)</name>
        <dbReference type="ChEBI" id="CHEBI:29105"/>
    </ligand>
</feature>
<evidence type="ECO:0000256" key="4">
    <source>
        <dbReference type="ARBA" id="ARBA00012745"/>
    </source>
</evidence>
<reference evidence="13 14" key="1">
    <citation type="submission" date="2012-06" db="EMBL/GenBank/DDBJ databases">
        <title>The complete chromosome of genome of Turneriella parva DSM 21527.</title>
        <authorList>
            <consortium name="US DOE Joint Genome Institute (JGI-PGF)"/>
            <person name="Lucas S."/>
            <person name="Han J."/>
            <person name="Lapidus A."/>
            <person name="Bruce D."/>
            <person name="Goodwin L."/>
            <person name="Pitluck S."/>
            <person name="Peters L."/>
            <person name="Kyrpides N."/>
            <person name="Mavromatis K."/>
            <person name="Ivanova N."/>
            <person name="Mikhailova N."/>
            <person name="Chertkov O."/>
            <person name="Detter J.C."/>
            <person name="Tapia R."/>
            <person name="Han C."/>
            <person name="Land M."/>
            <person name="Hauser L."/>
            <person name="Markowitz V."/>
            <person name="Cheng J.-F."/>
            <person name="Hugenholtz P."/>
            <person name="Woyke T."/>
            <person name="Wu D."/>
            <person name="Gronow S."/>
            <person name="Wellnitz S."/>
            <person name="Brambilla E."/>
            <person name="Klenk H.-P."/>
            <person name="Eisen J.A."/>
        </authorList>
    </citation>
    <scope>NUCLEOTIDE SEQUENCE [LARGE SCALE GENOMIC DNA]</scope>
    <source>
        <strain evidence="14">ATCC BAA-1111 / DSM 21527 / NCTC 11395 / H</strain>
    </source>
</reference>
<proteinExistence type="inferred from homology"/>